<evidence type="ECO:0008006" key="4">
    <source>
        <dbReference type="Google" id="ProtNLM"/>
    </source>
</evidence>
<name>A0ABN8HLH9_9NEOP</name>
<accession>A0ABN8HLH9</accession>
<proteinExistence type="predicted"/>
<evidence type="ECO:0000313" key="3">
    <source>
        <dbReference type="Proteomes" id="UP000837857"/>
    </source>
</evidence>
<feature type="region of interest" description="Disordered" evidence="1">
    <location>
        <begin position="22"/>
        <end position="69"/>
    </location>
</feature>
<evidence type="ECO:0000256" key="1">
    <source>
        <dbReference type="SAM" id="MobiDB-lite"/>
    </source>
</evidence>
<gene>
    <name evidence="2" type="ORF">IPOD504_LOCUS157</name>
</gene>
<organism evidence="2 3">
    <name type="scientific">Iphiclides podalirius</name>
    <name type="common">scarce swallowtail</name>
    <dbReference type="NCBI Taxonomy" id="110791"/>
    <lineage>
        <taxon>Eukaryota</taxon>
        <taxon>Metazoa</taxon>
        <taxon>Ecdysozoa</taxon>
        <taxon>Arthropoda</taxon>
        <taxon>Hexapoda</taxon>
        <taxon>Insecta</taxon>
        <taxon>Pterygota</taxon>
        <taxon>Neoptera</taxon>
        <taxon>Endopterygota</taxon>
        <taxon>Lepidoptera</taxon>
        <taxon>Glossata</taxon>
        <taxon>Ditrysia</taxon>
        <taxon>Papilionoidea</taxon>
        <taxon>Papilionidae</taxon>
        <taxon>Papilioninae</taxon>
        <taxon>Iphiclides</taxon>
    </lineage>
</organism>
<dbReference type="EMBL" id="OW152813">
    <property type="protein sequence ID" value="CAH2034491.1"/>
    <property type="molecule type" value="Genomic_DNA"/>
</dbReference>
<sequence>MNYLLSICIVFDRSSICPKRDNCERKRSEGGDGAAAGRRAECASGAGRRERRARAVPRRADRQSRAQPRQARTMLAHALAAALLCALGAGASLHCAMRREISPCTCRREDTGTGGVLVVCQRISTYGEIAAALANKFSPETKIGLDISYSQLPDFGQHSFRELGLSITRLKLNFDNLRQVVFRSTYSYMCRGALGTSWPLV</sequence>
<feature type="non-terminal residue" evidence="2">
    <location>
        <position position="201"/>
    </location>
</feature>
<reference evidence="2" key="1">
    <citation type="submission" date="2022-03" db="EMBL/GenBank/DDBJ databases">
        <authorList>
            <person name="Martin H S."/>
        </authorList>
    </citation>
    <scope>NUCLEOTIDE SEQUENCE</scope>
</reference>
<protein>
    <recommendedName>
        <fullName evidence="4">Receptor ligand binding region domain-containing protein</fullName>
    </recommendedName>
</protein>
<dbReference type="Proteomes" id="UP000837857">
    <property type="component" value="Chromosome 1"/>
</dbReference>
<evidence type="ECO:0000313" key="2">
    <source>
        <dbReference type="EMBL" id="CAH2034491.1"/>
    </source>
</evidence>
<keyword evidence="3" id="KW-1185">Reference proteome</keyword>